<evidence type="ECO:0000313" key="1">
    <source>
        <dbReference type="EMBL" id="MBN7768827.1"/>
    </source>
</evidence>
<organism evidence="1 2">
    <name type="scientific">Marinobacter daepoensis</name>
    <dbReference type="NCBI Taxonomy" id="262077"/>
    <lineage>
        <taxon>Bacteria</taxon>
        <taxon>Pseudomonadati</taxon>
        <taxon>Pseudomonadota</taxon>
        <taxon>Gammaproteobacteria</taxon>
        <taxon>Pseudomonadales</taxon>
        <taxon>Marinobacteraceae</taxon>
        <taxon>Marinobacter</taxon>
    </lineage>
</organism>
<comment type="caution">
    <text evidence="1">The sequence shown here is derived from an EMBL/GenBank/DDBJ whole genome shotgun (WGS) entry which is preliminary data.</text>
</comment>
<accession>A0ABS3BAN9</accession>
<keyword evidence="2" id="KW-1185">Reference proteome</keyword>
<sequence>MTYELSQISGVLKEALIIAWTLDHFKGAKVTFELSCFDGSTATVTETMDHLSDDTDNSGSSIQRTPSQRSIVDQLGDIKTNTWF</sequence>
<name>A0ABS3BAN9_9GAMM</name>
<gene>
    <name evidence="1" type="ORF">JYP53_02770</name>
</gene>
<protein>
    <submittedName>
        <fullName evidence="1">Uncharacterized protein</fullName>
    </submittedName>
</protein>
<evidence type="ECO:0000313" key="2">
    <source>
        <dbReference type="Proteomes" id="UP000664344"/>
    </source>
</evidence>
<reference evidence="1 2" key="1">
    <citation type="submission" date="2021-02" db="EMBL/GenBank/DDBJ databases">
        <title>PHA producing bacteria isolated from coastal sediment in Guangdong, Shenzhen.</title>
        <authorList>
            <person name="Zheng W."/>
            <person name="Yu S."/>
            <person name="Huang Y."/>
        </authorList>
    </citation>
    <scope>NUCLEOTIDE SEQUENCE [LARGE SCALE GENOMIC DNA]</scope>
    <source>
        <strain evidence="1 2">TN21-5</strain>
    </source>
</reference>
<proteinExistence type="predicted"/>
<dbReference type="EMBL" id="JAFKDB010000007">
    <property type="protein sequence ID" value="MBN7768827.1"/>
    <property type="molecule type" value="Genomic_DNA"/>
</dbReference>
<dbReference type="Proteomes" id="UP000664344">
    <property type="component" value="Unassembled WGS sequence"/>
</dbReference>
<dbReference type="RefSeq" id="WP_206556611.1">
    <property type="nucleotide sequence ID" value="NZ_JAFKDB010000007.1"/>
</dbReference>